<feature type="compositionally biased region" description="Polar residues" evidence="1">
    <location>
        <begin position="29"/>
        <end position="39"/>
    </location>
</feature>
<reference evidence="3" key="1">
    <citation type="submission" date="2022-03" db="EMBL/GenBank/DDBJ databases">
        <title>Draft genome sequence of Aduncisulcus paluster, a free-living microaerophilic Fornicata.</title>
        <authorList>
            <person name="Yuyama I."/>
            <person name="Kume K."/>
            <person name="Tamura T."/>
            <person name="Inagaki Y."/>
            <person name="Hashimoto T."/>
        </authorList>
    </citation>
    <scope>NUCLEOTIDE SEQUENCE</scope>
    <source>
        <strain evidence="3">NY0171</strain>
    </source>
</reference>
<name>A0ABQ5K3F4_9EUKA</name>
<feature type="compositionally biased region" description="Basic and acidic residues" evidence="1">
    <location>
        <begin position="238"/>
        <end position="250"/>
    </location>
</feature>
<accession>A0ABQ5K3F4</accession>
<feature type="region of interest" description="Disordered" evidence="1">
    <location>
        <begin position="1"/>
        <end position="41"/>
    </location>
</feature>
<dbReference type="EMBL" id="BQXS01012592">
    <property type="protein sequence ID" value="GKT25540.1"/>
    <property type="molecule type" value="Genomic_DNA"/>
</dbReference>
<keyword evidence="4" id="KW-1185">Reference proteome</keyword>
<gene>
    <name evidence="3" type="ORF">ADUPG1_013075</name>
</gene>
<protein>
    <recommendedName>
        <fullName evidence="5">Bulb-type lectin domain-containing protein</fullName>
    </recommendedName>
</protein>
<feature type="compositionally biased region" description="Polar residues" evidence="1">
    <location>
        <begin position="92"/>
        <end position="108"/>
    </location>
</feature>
<keyword evidence="2" id="KW-1133">Transmembrane helix</keyword>
<organism evidence="3 4">
    <name type="scientific">Aduncisulcus paluster</name>
    <dbReference type="NCBI Taxonomy" id="2918883"/>
    <lineage>
        <taxon>Eukaryota</taxon>
        <taxon>Metamonada</taxon>
        <taxon>Carpediemonas-like organisms</taxon>
        <taxon>Aduncisulcus</taxon>
    </lineage>
</organism>
<feature type="compositionally biased region" description="Basic residues" evidence="1">
    <location>
        <begin position="153"/>
        <end position="169"/>
    </location>
</feature>
<dbReference type="Proteomes" id="UP001057375">
    <property type="component" value="Unassembled WGS sequence"/>
</dbReference>
<feature type="non-terminal residue" evidence="3">
    <location>
        <position position="2821"/>
    </location>
</feature>
<feature type="compositionally biased region" description="Polar residues" evidence="1">
    <location>
        <begin position="202"/>
        <end position="232"/>
    </location>
</feature>
<proteinExistence type="predicted"/>
<evidence type="ECO:0000313" key="4">
    <source>
        <dbReference type="Proteomes" id="UP001057375"/>
    </source>
</evidence>
<evidence type="ECO:0008006" key="5">
    <source>
        <dbReference type="Google" id="ProtNLM"/>
    </source>
</evidence>
<keyword evidence="2" id="KW-0812">Transmembrane</keyword>
<comment type="caution">
    <text evidence="3">The sequence shown here is derived from an EMBL/GenBank/DDBJ whole genome shotgun (WGS) entry which is preliminary data.</text>
</comment>
<keyword evidence="2" id="KW-0472">Membrane</keyword>
<feature type="compositionally biased region" description="Basic and acidic residues" evidence="1">
    <location>
        <begin position="111"/>
        <end position="125"/>
    </location>
</feature>
<evidence type="ECO:0000256" key="2">
    <source>
        <dbReference type="SAM" id="Phobius"/>
    </source>
</evidence>
<evidence type="ECO:0000313" key="3">
    <source>
        <dbReference type="EMBL" id="GKT25540.1"/>
    </source>
</evidence>
<feature type="compositionally biased region" description="Polar residues" evidence="1">
    <location>
        <begin position="11"/>
        <end position="20"/>
    </location>
</feature>
<sequence>MDHKRAPSPGKRSTSPTFSPRPTLGNPGIISTSPQSKLSGKNFLLGMDSDSVKGTIADIAKKMDSVQDLKSKRIQSAQSVKSQDYFPLSTPKLPQSSLNSQHIASSPHISPIHDEKSIRRVDVELGSKVIDPGAPAASRSISPMKSRIDDPVKHKKHKRRKKVSKKHKKPMDSSMDLDKNLDQEGESTASPIHPSPVEESIVNPSSLTFQHSQKQQLPSSIVSDMSSAQVIESQPALKTDEQESFSHDDQEQLQTKSDIKLDEIASIWTHTTFTKTGTTGVPSTKRPNFYGTVESHSSDHAPMDRIEAVEMSLTSPGIELGGDGNTDGDIVTGHNSPTRLPPAVSVLTQDIDIHGRAEASPSIPAFGMDFLRTKVTAPPPTIISGRQELGIDHDILRNPMIDSEDETKGSKNNNINRTLKAEASPSIPAFGMDFLRTKVTAPPPTIISGRQELGIDHDILRNPMIDSEDETKGSKNNNINRTLKSSGKHITIDGATHEGDSDRGFIAPGGVGSNIPVLSLNSPDPRKIHNITQAKPIKPPSKPPRLPRTAELKFEELEYRTEALRTNLDFMISTVASQKKCIICLLTILITLIIVVGFVIFSLVSFPIMNIPLNYNLPVQDGKNDQYLRSDGTGHIEWVDDTVVMTEDEQIALIDGSDADSLHTHDSLMPRTWRGLANGVASLNSNGYIPSEQLNMTSDGSIVTRNGGQLMEHPASEENGFVLVYDTSSPTNFVWKAGGDVIPESLVSGGTTTLHDHDDIYLRMEEFNPGTNNQFMISQASSSEGFVWSSLLTNRGSLMTFNGSNITEVSPGADGYFLVSSASDTGTPGIEYKSAMDAVPQGLVYGNDADSLHVHPSLIRKDVLTNQGALITKDDSGEVVELVMTSNSDYILVSDPTTSTGMAWATPESVIGLSPSTNGSIVTLDASGDLSQMDISLDNAVLYVDYSESSTPKAVWHHPLDIIPELSGGSTVDASSLHTHDNLAGLSTAGGTVKLSHLALSSPGDITIVNSSGDLDSINIGTNSLITKNSSSEVVNVTPLSSSDDQILVSLAPDGVLEWKNDSYILTPANFGVTMGEMLTVIENSNGDLVFNNVPIGTSDQVLVMKPSNSDDTNQMEWHGITSLHPFSSFVGKGSLLTYDGTLGDYTTLTAPSKMQYLLMPDSSLDEGIKWGQPLTKMGGIMTLNDDAVSGGVFTELQPSGTKNSLLVEDPSSNGIKWQTGLVSQGDLLTLDSNLEYINISGAGSDFLHFLSYSGNTITWKQPLSLMGGIMTLNDDAVSGGVFTELQPSGTKNSLLVEDPSSNGIKWQTGLVSQVEDPSSNGIKWQTGLETQSRGQPLTKMGGIMTLNDDAVSGGVFTELQPSGTKNSLLVEDPSSNGIKWQTGLVSQGDLLTLDSNLEYINISGAGSDFLHFLSYSGNTITWKQPLSLMGGIMTLNDDAVSGGVFTELQPSGTKNSLLVEDPSSNGIKWQTGLVSQVEDPSSNGIKWQTGLVSQGDLLTLDSNLEYINISGAGSDFLHFLSYSGNTITWKQPLSLMGGIMTLNDDAVSGGEFLELSPPSEDDQHFLTFDSSSGLKWSQPLVSLGGLLTLDNDSIYGGEFTEIAPPSTDNNYLLSFDTTLTWKQLIQTKGGLLTVTDDTVNGGVFSELTASTVPNSFLIEDPSLSGGLKWTTGLRNTGELLTLDASGDYTKVSPPSSDLQYFLSYNNDQPVWTQPLSVKGGLMVLSDDDSANGVFHEILPKDQRNTLLVEDPNVVGGLKWVEGLTTAGDILSMSGTTGSEEYARISGPGGSFTHFLSYDSDIPTWKAPLSSGELLTFDSTSGFSNVAVPSGTPSYNESNSFLTFASGKPIWMNTLTQEGGILTLSQDSNSGAFEYARISGPGGSFTHFLSYDSDIPTWKAPLSSGELLTFDSTSGFSNVAVPSGTPSYNESNSFLTFASGKPIWMNPLTQEGGILTLSQDSNSGAFVEIDAPIADNSILISDMGETGKMKWIAGLSSQGALLTVDSNNEYYVLNHGNDGQVLSLNSYDPAWVDPDTLYPISEMDMDGHLLSKNSSGYYAISPPTGKNQILQYNTNSSTPLAWEDLLSNSGSILSLNGTDLLEINAPTQYNSLNSFLAFQGGSPTWHSPLSSLGSLLTYSGTNHSGQFVELEAGTDGQVLISDSGSSEGLSWVDGATVAPLNELMASGDLLYHNGSSITRLERGDEFQVLQATSTGIEWNDVAFVNPMNVLGSDWSLLTYDQTAGDYIEFGAPLSTEQLLFYDASGLSWQSLSTLSPLSNVATKGDILFNNGSILTNLPGPTAEYQYLTFNSGSGLAWNDLLLTDGSMLVKNDGTIKELEAESEGYSHILAYDETFKKLKWTRYISNPGDILTYDSSKNMMAALSTGGSNNNNSILVADNTEDKGMKWGFIRDLLPIDTDGSLLTFSNSDLIDVTIGNENDVLVAGIDEFGWKSLEDTLLPMYSTLSDGGVLVYSSVSNQIEEVYPNQSSGVTYLHYDNVSHTTSWVTLDVDVLTGGSVGELITHNGTNYVSTTLSALLGSPSNNAIVANTSSGFTGVGPGGAGDILYTSSNNGLPAWTSLASILPFTAQGQLLSYNGSSLTTLSAASSDNKILISDGTATTGLTWADIDSLIPLTQSGSLLTHSGTDWEELKLTGTSTNDILRVNGSSIEWTSLYDMFNFTAANSLMLSNGSSGFTELTAAGTGGTVLSTASSGGAPSWTSLTTLEPFSSLSQGGILTRTSGGITELSSLAANYSHMLALDGNELVWNQYLNAKMQILTYDTNLSRMVQLQASVNGQILIADSSTDTGLKWDSVSSTLPLT</sequence>
<evidence type="ECO:0000256" key="1">
    <source>
        <dbReference type="SAM" id="MobiDB-lite"/>
    </source>
</evidence>
<feature type="transmembrane region" description="Helical" evidence="2">
    <location>
        <begin position="581"/>
        <end position="604"/>
    </location>
</feature>
<feature type="region of interest" description="Disordered" evidence="1">
    <location>
        <begin position="76"/>
        <end position="257"/>
    </location>
</feature>